<dbReference type="Proteomes" id="UP000183208">
    <property type="component" value="Unassembled WGS sequence"/>
</dbReference>
<organism evidence="1 2">
    <name type="scientific">Bradyrhizobium lablabi</name>
    <dbReference type="NCBI Taxonomy" id="722472"/>
    <lineage>
        <taxon>Bacteria</taxon>
        <taxon>Pseudomonadati</taxon>
        <taxon>Pseudomonadota</taxon>
        <taxon>Alphaproteobacteria</taxon>
        <taxon>Hyphomicrobiales</taxon>
        <taxon>Nitrobacteraceae</taxon>
        <taxon>Bradyrhizobium</taxon>
    </lineage>
</organism>
<dbReference type="OrthoDB" id="9152121at2"/>
<sequence>MTVVAVWYEPHDDMAWIVADTKVSYPNVGGSITDSASKIFPLTIACHTPGPGGDFTNLVHANRLGFCFVGSTLPALLTYSVANTCFQTLIAPPNAQPPALEDVGAALRSIAERYLRETELAFECAVVGWCVREERYVAFHIGPDHTQVPPRMFLARSELYTEGSYLLLGKHKQQVAQRIDGVFAELAGQVLKRAPKLALQRIIQEEAFNDVGGSLQFGTAHRRGFLLKFWMRPAIHGEPAVESTFLGINVDAEIGQIGQFKIGAVSTI</sequence>
<evidence type="ECO:0000313" key="2">
    <source>
        <dbReference type="Proteomes" id="UP000183208"/>
    </source>
</evidence>
<accession>A0A1H5H341</accession>
<proteinExistence type="predicted"/>
<reference evidence="1 2" key="1">
    <citation type="submission" date="2016-10" db="EMBL/GenBank/DDBJ databases">
        <authorList>
            <person name="de Groot N.N."/>
        </authorList>
    </citation>
    <scope>NUCLEOTIDE SEQUENCE [LARGE SCALE GENOMIC DNA]</scope>
    <source>
        <strain evidence="1 2">GAS522</strain>
    </source>
</reference>
<dbReference type="EMBL" id="FNTI01000001">
    <property type="protein sequence ID" value="SEE22413.1"/>
    <property type="molecule type" value="Genomic_DNA"/>
</dbReference>
<gene>
    <name evidence="1" type="ORF">SAMN05444171_6711</name>
</gene>
<dbReference type="AlphaFoldDB" id="A0A1H5H341"/>
<evidence type="ECO:0000313" key="1">
    <source>
        <dbReference type="EMBL" id="SEE22413.1"/>
    </source>
</evidence>
<dbReference type="RefSeq" id="WP_143039811.1">
    <property type="nucleotide sequence ID" value="NZ_FNTI01000001.1"/>
</dbReference>
<protein>
    <submittedName>
        <fullName evidence="1">Uncharacterized protein</fullName>
    </submittedName>
</protein>
<name>A0A1H5H341_9BRAD</name>